<protein>
    <recommendedName>
        <fullName evidence="3">DUF4123 domain-containing protein</fullName>
    </recommendedName>
</protein>
<evidence type="ECO:0000313" key="1">
    <source>
        <dbReference type="EMBL" id="XAE53001.1"/>
    </source>
</evidence>
<keyword evidence="2" id="KW-1185">Reference proteome</keyword>
<accession>A0ABZ3DV08</accession>
<dbReference type="RefSeq" id="WP_342706099.1">
    <property type="nucleotide sequence ID" value="NZ_CP109823.1"/>
</dbReference>
<reference evidence="1 2" key="1">
    <citation type="submission" date="2022-10" db="EMBL/GenBank/DDBJ databases">
        <title>Genomic of Burkholderia cepacia PN-1.</title>
        <authorList>
            <person name="Yang Y."/>
            <person name="Guan H."/>
            <person name="Huang J."/>
        </authorList>
    </citation>
    <scope>NUCLEOTIDE SEQUENCE [LARGE SCALE GENOMIC DNA]</scope>
    <source>
        <strain evidence="1 2">PN-1</strain>
    </source>
</reference>
<organism evidence="1 2">
    <name type="scientific">Burkholderia arboris</name>
    <dbReference type="NCBI Taxonomy" id="488730"/>
    <lineage>
        <taxon>Bacteria</taxon>
        <taxon>Pseudomonadati</taxon>
        <taxon>Pseudomonadota</taxon>
        <taxon>Betaproteobacteria</taxon>
        <taxon>Burkholderiales</taxon>
        <taxon>Burkholderiaceae</taxon>
        <taxon>Burkholderia</taxon>
        <taxon>Burkholderia cepacia complex</taxon>
    </lineage>
</organism>
<name>A0ABZ3DV08_9BURK</name>
<dbReference type="EMBL" id="CP109823">
    <property type="protein sequence ID" value="XAE53001.1"/>
    <property type="molecule type" value="Genomic_DNA"/>
</dbReference>
<gene>
    <name evidence="1" type="ORF">OHZ10_36250</name>
</gene>
<proteinExistence type="predicted"/>
<sequence>MSLAAQPFNDMRTADTEHLVYVLATPAGVDVSSVLADCSRFGPAVRCFLSPFDALLEMVFLRRRASGTVEAVLMSSRLPASVFYSGRFRHRPLTIRVAWLAHENRLVANQDGLLIRAARDQAARWRLNPRYRPAMAIEAETWLVLDRLYESAGLFAWEDVLENARQWVAAPAVAEASLRRAVAALDAVESIVLPAEEAEQLALYDPEAGCWHFVPHGDIA</sequence>
<evidence type="ECO:0000313" key="2">
    <source>
        <dbReference type="Proteomes" id="UP001448498"/>
    </source>
</evidence>
<evidence type="ECO:0008006" key="3">
    <source>
        <dbReference type="Google" id="ProtNLM"/>
    </source>
</evidence>
<dbReference type="Proteomes" id="UP001448498">
    <property type="component" value="Chromosome 2"/>
</dbReference>